<organism evidence="1 2">
    <name type="scientific">Halohasta litchfieldiae</name>
    <dbReference type="NCBI Taxonomy" id="1073996"/>
    <lineage>
        <taxon>Archaea</taxon>
        <taxon>Methanobacteriati</taxon>
        <taxon>Methanobacteriota</taxon>
        <taxon>Stenosarchaea group</taxon>
        <taxon>Halobacteria</taxon>
        <taxon>Halobacteriales</taxon>
        <taxon>Haloferacaceae</taxon>
        <taxon>Halohasta</taxon>
    </lineage>
</organism>
<dbReference type="Proteomes" id="UP000198888">
    <property type="component" value="Unassembled WGS sequence"/>
</dbReference>
<dbReference type="AlphaFoldDB" id="A0A1H6WI66"/>
<reference evidence="1 2" key="1">
    <citation type="submission" date="2016-10" db="EMBL/GenBank/DDBJ databases">
        <authorList>
            <person name="de Groot N.N."/>
        </authorList>
    </citation>
    <scope>NUCLEOTIDE SEQUENCE [LARGE SCALE GENOMIC DNA]</scope>
    <source>
        <strain evidence="1 2">DSM 22187</strain>
    </source>
</reference>
<proteinExistence type="predicted"/>
<name>A0A1H6WI66_9EURY</name>
<accession>A0A1H6WI66</accession>
<evidence type="ECO:0000313" key="1">
    <source>
        <dbReference type="EMBL" id="SEJ16583.1"/>
    </source>
</evidence>
<dbReference type="EMBL" id="FNYR01000027">
    <property type="protein sequence ID" value="SEJ16583.1"/>
    <property type="molecule type" value="Genomic_DNA"/>
</dbReference>
<dbReference type="STRING" id="1073996.SAMN05444271_1275"/>
<gene>
    <name evidence="1" type="ORF">SAMN05444271_1275</name>
</gene>
<sequence length="194" mass="21325">MFTDYNSNQCISVDFSREFRYCLESGIDPMPASDLSKLRLSVPMTETSGEMYTELSVGGNTVTGSPAEILTAVEAAVDDCNPDILVCSTSQTIPTLYEMATSAGIEDFTLSRWSDVGYQQLASRSTYSSYGRVGHSPARYNVPGRAIIDESNTFFYGKTNLDGVLDLVSRSKKPIQELAWTRSCGSWTRGCRDV</sequence>
<evidence type="ECO:0000313" key="2">
    <source>
        <dbReference type="Proteomes" id="UP000198888"/>
    </source>
</evidence>
<protein>
    <submittedName>
        <fullName evidence="1">DNA polymerase I</fullName>
    </submittedName>
</protein>
<keyword evidence="2" id="KW-1185">Reference proteome</keyword>